<protein>
    <recommendedName>
        <fullName evidence="9">Guanylate cyclase domain-containing protein</fullName>
    </recommendedName>
</protein>
<dbReference type="Pfam" id="PF05226">
    <property type="entry name" value="CHASE2"/>
    <property type="match status" value="1"/>
</dbReference>
<sequence>MKPISAYFLIALLSGFFVFISFSYGLFAGSEYRLEDLLYVEKPISDDIIIVAIDNESIQRIGQWPWPRKVFAEALAKLAKNQPLAVGLDVIFSEPSRFGVEDDRALAAVLNNLPYPAVMPVEVENLILLENGELAGGGALKPLALFAGSPKVEFGQVNLFLDSDGVVRRFPLFVKTESGEEFPAFSYAVVKAAGKEILPEDNFRDVERIVYFGAPGRIKRLPFWHLLEENSLPELKNKILFIGSVAADLHDEKLTPISRGALMPGVEIQANIANMLISGYRLRPLGFSAMAVWIFFAAFVPALVFLAFRRALLALGANVFLGFFYTLAAALIFDNGVAVNLTHLNFAWAFSSFSLFGYQYFVGEKERRQLKKNFAKYVSKEVLAEIMKDPEKVSLGGEEREITILFSDIRSFTSWSEKTEPKKLIHSLNKYFSEMTEEILKNKGVVDKYIGDAIMAFWGAPLDDEEQADNALRAAQGMLERLKKLNKELLAAGEQEIKIGIGIHTGTAIVGNLGSESRFDYTAIGDAVNVASRLEGLSKTYNAEIIISESSKNKIKLGAELKFLDKAAVKGRENLVNIYTVV</sequence>
<dbReference type="STRING" id="1798404.A3B92_00515"/>
<dbReference type="Proteomes" id="UP000177960">
    <property type="component" value="Unassembled WGS sequence"/>
</dbReference>
<dbReference type="GO" id="GO:0006171">
    <property type="term" value="P:cAMP biosynthetic process"/>
    <property type="evidence" value="ECO:0007669"/>
    <property type="project" value="TreeGrafter"/>
</dbReference>
<comment type="similarity">
    <text evidence="2">Belongs to the adenylyl cyclase class-3 family.</text>
</comment>
<dbReference type="GO" id="GO:0035556">
    <property type="term" value="P:intracellular signal transduction"/>
    <property type="evidence" value="ECO:0007669"/>
    <property type="project" value="InterPro"/>
</dbReference>
<keyword evidence="7" id="KW-0175">Coiled coil</keyword>
<evidence type="ECO:0000256" key="7">
    <source>
        <dbReference type="SAM" id="Coils"/>
    </source>
</evidence>
<dbReference type="FunFam" id="3.30.70.1230:FF:000016">
    <property type="entry name" value="Adenylate/guanylate cyclase domain-containing protein"/>
    <property type="match status" value="1"/>
</dbReference>
<reference evidence="10 11" key="1">
    <citation type="journal article" date="2016" name="Nat. Commun.">
        <title>Thousands of microbial genomes shed light on interconnected biogeochemical processes in an aquifer system.</title>
        <authorList>
            <person name="Anantharaman K."/>
            <person name="Brown C.T."/>
            <person name="Hug L.A."/>
            <person name="Sharon I."/>
            <person name="Castelle C.J."/>
            <person name="Probst A.J."/>
            <person name="Thomas B.C."/>
            <person name="Singh A."/>
            <person name="Wilkins M.J."/>
            <person name="Karaoz U."/>
            <person name="Brodie E.L."/>
            <person name="Williams K.H."/>
            <person name="Hubbard S.S."/>
            <person name="Banfield J.F."/>
        </authorList>
    </citation>
    <scope>NUCLEOTIDE SEQUENCE [LARGE SCALE GENOMIC DNA]</scope>
</reference>
<evidence type="ECO:0000256" key="2">
    <source>
        <dbReference type="ARBA" id="ARBA00005381"/>
    </source>
</evidence>
<keyword evidence="6 8" id="KW-0472">Membrane</keyword>
<organism evidence="10 11">
    <name type="scientific">Candidatus Harrisonbacteria bacterium RIFCSPHIGHO2_02_FULL_42_16</name>
    <dbReference type="NCBI Taxonomy" id="1798404"/>
    <lineage>
        <taxon>Bacteria</taxon>
        <taxon>Candidatus Harrisoniibacteriota</taxon>
    </lineage>
</organism>
<evidence type="ECO:0000256" key="6">
    <source>
        <dbReference type="ARBA" id="ARBA00023136"/>
    </source>
</evidence>
<dbReference type="SUPFAM" id="SSF55073">
    <property type="entry name" value="Nucleotide cyclase"/>
    <property type="match status" value="1"/>
</dbReference>
<dbReference type="InterPro" id="IPR001054">
    <property type="entry name" value="A/G_cyclase"/>
</dbReference>
<feature type="transmembrane region" description="Helical" evidence="8">
    <location>
        <begin position="285"/>
        <end position="305"/>
    </location>
</feature>
<dbReference type="CDD" id="cd07302">
    <property type="entry name" value="CHD"/>
    <property type="match status" value="1"/>
</dbReference>
<dbReference type="Pfam" id="PF00211">
    <property type="entry name" value="Guanylate_cyc"/>
    <property type="match status" value="1"/>
</dbReference>
<feature type="domain" description="Guanylate cyclase" evidence="9">
    <location>
        <begin position="403"/>
        <end position="535"/>
    </location>
</feature>
<dbReference type="InterPro" id="IPR029787">
    <property type="entry name" value="Nucleotide_cyclase"/>
</dbReference>
<accession>A0A1G1ZJ25</accession>
<dbReference type="EMBL" id="MHJG01000002">
    <property type="protein sequence ID" value="OGY64603.1"/>
    <property type="molecule type" value="Genomic_DNA"/>
</dbReference>
<dbReference type="SMART" id="SM00044">
    <property type="entry name" value="CYCc"/>
    <property type="match status" value="1"/>
</dbReference>
<feature type="coiled-coil region" evidence="7">
    <location>
        <begin position="465"/>
        <end position="495"/>
    </location>
</feature>
<evidence type="ECO:0000256" key="5">
    <source>
        <dbReference type="ARBA" id="ARBA00022989"/>
    </source>
</evidence>
<evidence type="ECO:0000259" key="9">
    <source>
        <dbReference type="PROSITE" id="PS50125"/>
    </source>
</evidence>
<name>A0A1G1ZJ25_9BACT</name>
<proteinExistence type="inferred from homology"/>
<keyword evidence="5 8" id="KW-1133">Transmembrane helix</keyword>
<dbReference type="GO" id="GO:0004016">
    <property type="term" value="F:adenylate cyclase activity"/>
    <property type="evidence" value="ECO:0007669"/>
    <property type="project" value="UniProtKB-ARBA"/>
</dbReference>
<dbReference type="PROSITE" id="PS50125">
    <property type="entry name" value="GUANYLATE_CYCLASE_2"/>
    <property type="match status" value="1"/>
</dbReference>
<feature type="transmembrane region" description="Helical" evidence="8">
    <location>
        <begin position="7"/>
        <end position="27"/>
    </location>
</feature>
<dbReference type="AlphaFoldDB" id="A0A1G1ZJ25"/>
<evidence type="ECO:0000256" key="4">
    <source>
        <dbReference type="ARBA" id="ARBA00022692"/>
    </source>
</evidence>
<gene>
    <name evidence="10" type="ORF">A3B92_00515</name>
</gene>
<dbReference type="InterPro" id="IPR007890">
    <property type="entry name" value="CHASE2"/>
</dbReference>
<dbReference type="InterPro" id="IPR050697">
    <property type="entry name" value="Adenylyl/Guanylyl_Cyclase_3/4"/>
</dbReference>
<feature type="transmembrane region" description="Helical" evidence="8">
    <location>
        <begin position="345"/>
        <end position="362"/>
    </location>
</feature>
<comment type="subcellular location">
    <subcellularLocation>
        <location evidence="1">Cell envelope</location>
    </subcellularLocation>
</comment>
<keyword evidence="3" id="KW-1003">Cell membrane</keyword>
<evidence type="ECO:0000256" key="1">
    <source>
        <dbReference type="ARBA" id="ARBA00004196"/>
    </source>
</evidence>
<dbReference type="PANTHER" id="PTHR43081">
    <property type="entry name" value="ADENYLATE CYCLASE, TERMINAL-DIFFERENTIATION SPECIFIC-RELATED"/>
    <property type="match status" value="1"/>
</dbReference>
<evidence type="ECO:0000313" key="11">
    <source>
        <dbReference type="Proteomes" id="UP000177960"/>
    </source>
</evidence>
<keyword evidence="4 8" id="KW-0812">Transmembrane</keyword>
<evidence type="ECO:0000256" key="8">
    <source>
        <dbReference type="SAM" id="Phobius"/>
    </source>
</evidence>
<dbReference type="Gene3D" id="3.30.70.1230">
    <property type="entry name" value="Nucleotide cyclase"/>
    <property type="match status" value="1"/>
</dbReference>
<dbReference type="GO" id="GO:0030313">
    <property type="term" value="C:cell envelope"/>
    <property type="evidence" value="ECO:0007669"/>
    <property type="project" value="UniProtKB-SubCell"/>
</dbReference>
<evidence type="ECO:0000256" key="3">
    <source>
        <dbReference type="ARBA" id="ARBA00022475"/>
    </source>
</evidence>
<comment type="caution">
    <text evidence="10">The sequence shown here is derived from an EMBL/GenBank/DDBJ whole genome shotgun (WGS) entry which is preliminary data.</text>
</comment>
<evidence type="ECO:0000313" key="10">
    <source>
        <dbReference type="EMBL" id="OGY64603.1"/>
    </source>
</evidence>
<feature type="transmembrane region" description="Helical" evidence="8">
    <location>
        <begin position="312"/>
        <end position="333"/>
    </location>
</feature>
<dbReference type="PANTHER" id="PTHR43081:SF1">
    <property type="entry name" value="ADENYLATE CYCLASE, TERMINAL-DIFFERENTIATION SPECIFIC"/>
    <property type="match status" value="1"/>
</dbReference>
<dbReference type="SMART" id="SM01080">
    <property type="entry name" value="CHASE2"/>
    <property type="match status" value="1"/>
</dbReference>